<keyword evidence="1" id="KW-1133">Transmembrane helix</keyword>
<keyword evidence="1" id="KW-0812">Transmembrane</keyword>
<accession>A0A645D2G1</accession>
<name>A0A645D2G1_9ZZZZ</name>
<dbReference type="Gene3D" id="1.20.5.110">
    <property type="match status" value="1"/>
</dbReference>
<protein>
    <submittedName>
        <fullName evidence="2">Uncharacterized protein</fullName>
    </submittedName>
</protein>
<sequence length="83" mass="9132">MGGRIIATILMLVGIGFISILTGTIASYFISPKQEEERNSKQEFVTLALSRLEKFDNLTLPEVQDICRVLVSLKSEESAGGEK</sequence>
<comment type="caution">
    <text evidence="2">The sequence shown here is derived from an EMBL/GenBank/DDBJ whole genome shotgun (WGS) entry which is preliminary data.</text>
</comment>
<gene>
    <name evidence="2" type="ORF">SDC9_130729</name>
</gene>
<dbReference type="AlphaFoldDB" id="A0A645D2G1"/>
<feature type="transmembrane region" description="Helical" evidence="1">
    <location>
        <begin position="6"/>
        <end position="30"/>
    </location>
</feature>
<proteinExistence type="predicted"/>
<dbReference type="EMBL" id="VSSQ01032407">
    <property type="protein sequence ID" value="MPM83660.1"/>
    <property type="molecule type" value="Genomic_DNA"/>
</dbReference>
<evidence type="ECO:0000256" key="1">
    <source>
        <dbReference type="SAM" id="Phobius"/>
    </source>
</evidence>
<evidence type="ECO:0000313" key="2">
    <source>
        <dbReference type="EMBL" id="MPM83660.1"/>
    </source>
</evidence>
<dbReference type="SUPFAM" id="SSF81324">
    <property type="entry name" value="Voltage-gated potassium channels"/>
    <property type="match status" value="1"/>
</dbReference>
<reference evidence="2" key="1">
    <citation type="submission" date="2019-08" db="EMBL/GenBank/DDBJ databases">
        <authorList>
            <person name="Kucharzyk K."/>
            <person name="Murdoch R.W."/>
            <person name="Higgins S."/>
            <person name="Loffler F."/>
        </authorList>
    </citation>
    <scope>NUCLEOTIDE SEQUENCE</scope>
</reference>
<organism evidence="2">
    <name type="scientific">bioreactor metagenome</name>
    <dbReference type="NCBI Taxonomy" id="1076179"/>
    <lineage>
        <taxon>unclassified sequences</taxon>
        <taxon>metagenomes</taxon>
        <taxon>ecological metagenomes</taxon>
    </lineage>
</organism>
<keyword evidence="1" id="KW-0472">Membrane</keyword>